<organism evidence="1 2">
    <name type="scientific">Pinctada imbricata</name>
    <name type="common">Atlantic pearl-oyster</name>
    <name type="synonym">Pinctada martensii</name>
    <dbReference type="NCBI Taxonomy" id="66713"/>
    <lineage>
        <taxon>Eukaryota</taxon>
        <taxon>Metazoa</taxon>
        <taxon>Spiralia</taxon>
        <taxon>Lophotrochozoa</taxon>
        <taxon>Mollusca</taxon>
        <taxon>Bivalvia</taxon>
        <taxon>Autobranchia</taxon>
        <taxon>Pteriomorphia</taxon>
        <taxon>Pterioida</taxon>
        <taxon>Pterioidea</taxon>
        <taxon>Pteriidae</taxon>
        <taxon>Pinctada</taxon>
    </lineage>
</organism>
<accession>A0AA88YK28</accession>
<dbReference type="SUPFAM" id="SSF52266">
    <property type="entry name" value="SGNH hydrolase"/>
    <property type="match status" value="1"/>
</dbReference>
<name>A0AA88YK28_PINIB</name>
<evidence type="ECO:0008006" key="3">
    <source>
        <dbReference type="Google" id="ProtNLM"/>
    </source>
</evidence>
<evidence type="ECO:0000313" key="2">
    <source>
        <dbReference type="Proteomes" id="UP001186944"/>
    </source>
</evidence>
<evidence type="ECO:0000313" key="1">
    <source>
        <dbReference type="EMBL" id="KAK3107105.1"/>
    </source>
</evidence>
<protein>
    <recommendedName>
        <fullName evidence="3">SGNH hydrolase-type esterase domain-containing protein</fullName>
    </recommendedName>
</protein>
<dbReference type="EMBL" id="VSWD01000002">
    <property type="protein sequence ID" value="KAK3107105.1"/>
    <property type="molecule type" value="Genomic_DNA"/>
</dbReference>
<dbReference type="CDD" id="cd00229">
    <property type="entry name" value="SGNH_hydrolase"/>
    <property type="match status" value="1"/>
</dbReference>
<proteinExistence type="predicted"/>
<gene>
    <name evidence="1" type="ORF">FSP39_007203</name>
</gene>
<dbReference type="Proteomes" id="UP001186944">
    <property type="component" value="Unassembled WGS sequence"/>
</dbReference>
<dbReference type="InterPro" id="IPR036514">
    <property type="entry name" value="SGNH_hydro_sf"/>
</dbReference>
<reference evidence="1" key="1">
    <citation type="submission" date="2019-08" db="EMBL/GenBank/DDBJ databases">
        <title>The improved chromosome-level genome for the pearl oyster Pinctada fucata martensii using PacBio sequencing and Hi-C.</title>
        <authorList>
            <person name="Zheng Z."/>
        </authorList>
    </citation>
    <scope>NUCLEOTIDE SEQUENCE</scope>
    <source>
        <strain evidence="1">ZZ-2019</strain>
        <tissue evidence="1">Adductor muscle</tissue>
    </source>
</reference>
<sequence length="201" mass="22571">MAVSPVRVAIIGHSFIRRLREYAEKCNIKNLNLDSHFSVSMRGKGGLCLKHLSYDASILRFVSSPDICFLQLGENDIQSNSVPLKIATDIIAIANFLHDGVGVKIVLVGHLLRRLPYSACNGFNEKVVEINRCLKVMSNHIDGVEFWSHRGFWADLSYLGPDGAHLMCTPSNCQPMRKFMRSIRNAVLVAEKKLRPVLMYS</sequence>
<keyword evidence="2" id="KW-1185">Reference proteome</keyword>
<comment type="caution">
    <text evidence="1">The sequence shown here is derived from an EMBL/GenBank/DDBJ whole genome shotgun (WGS) entry which is preliminary data.</text>
</comment>
<dbReference type="AlphaFoldDB" id="A0AA88YK28"/>
<dbReference type="Gene3D" id="3.40.50.1110">
    <property type="entry name" value="SGNH hydrolase"/>
    <property type="match status" value="1"/>
</dbReference>